<accession>A0A816F4P1</accession>
<organism evidence="11 12">
    <name type="scientific">Adineta ricciae</name>
    <name type="common">Rotifer</name>
    <dbReference type="NCBI Taxonomy" id="249248"/>
    <lineage>
        <taxon>Eukaryota</taxon>
        <taxon>Metazoa</taxon>
        <taxon>Spiralia</taxon>
        <taxon>Gnathifera</taxon>
        <taxon>Rotifera</taxon>
        <taxon>Eurotatoria</taxon>
        <taxon>Bdelloidea</taxon>
        <taxon>Adinetida</taxon>
        <taxon>Adinetidae</taxon>
        <taxon>Adineta</taxon>
    </lineage>
</organism>
<keyword evidence="5 8" id="KW-0472">Membrane</keyword>
<dbReference type="EMBL" id="CAJNOR010010932">
    <property type="protein sequence ID" value="CAF1657803.1"/>
    <property type="molecule type" value="Genomic_DNA"/>
</dbReference>
<dbReference type="SUPFAM" id="SSF81321">
    <property type="entry name" value="Family A G protein-coupled receptor-like"/>
    <property type="match status" value="1"/>
</dbReference>
<keyword evidence="2 8" id="KW-0812">Transmembrane</keyword>
<feature type="transmembrane region" description="Helical" evidence="8">
    <location>
        <begin position="20"/>
        <end position="46"/>
    </location>
</feature>
<evidence type="ECO:0000256" key="8">
    <source>
        <dbReference type="SAM" id="Phobius"/>
    </source>
</evidence>
<dbReference type="AlphaFoldDB" id="A0A816F4P1"/>
<evidence type="ECO:0000256" key="4">
    <source>
        <dbReference type="ARBA" id="ARBA00023040"/>
    </source>
</evidence>
<dbReference type="InterPro" id="IPR017452">
    <property type="entry name" value="GPCR_Rhodpsn_7TM"/>
</dbReference>
<name>A0A816F4P1_ADIRI</name>
<dbReference type="Proteomes" id="UP000663828">
    <property type="component" value="Unassembled WGS sequence"/>
</dbReference>
<evidence type="ECO:0000256" key="2">
    <source>
        <dbReference type="ARBA" id="ARBA00022692"/>
    </source>
</evidence>
<comment type="subcellular location">
    <subcellularLocation>
        <location evidence="1">Membrane</location>
        <topology evidence="1">Multi-pass membrane protein</topology>
    </subcellularLocation>
</comment>
<evidence type="ECO:0000256" key="6">
    <source>
        <dbReference type="ARBA" id="ARBA00023170"/>
    </source>
</evidence>
<keyword evidence="4" id="KW-0297">G-protein coupled receptor</keyword>
<dbReference type="PROSITE" id="PS50262">
    <property type="entry name" value="G_PROTEIN_RECEP_F1_2"/>
    <property type="match status" value="1"/>
</dbReference>
<dbReference type="OrthoDB" id="10034622at2759"/>
<dbReference type="EMBL" id="CAJNOJ010000674">
    <property type="protein sequence ID" value="CAF1507924.1"/>
    <property type="molecule type" value="Genomic_DNA"/>
</dbReference>
<evidence type="ECO:0000256" key="1">
    <source>
        <dbReference type="ARBA" id="ARBA00004141"/>
    </source>
</evidence>
<keyword evidence="6" id="KW-0675">Receptor</keyword>
<evidence type="ECO:0000256" key="3">
    <source>
        <dbReference type="ARBA" id="ARBA00022989"/>
    </source>
</evidence>
<keyword evidence="7" id="KW-0807">Transducer</keyword>
<feature type="transmembrane region" description="Helical" evidence="8">
    <location>
        <begin position="230"/>
        <end position="256"/>
    </location>
</feature>
<reference evidence="11" key="1">
    <citation type="submission" date="2021-02" db="EMBL/GenBank/DDBJ databases">
        <authorList>
            <person name="Nowell W R."/>
        </authorList>
    </citation>
    <scope>NUCLEOTIDE SEQUENCE</scope>
</reference>
<feature type="transmembrane region" description="Helical" evidence="8">
    <location>
        <begin position="276"/>
        <end position="296"/>
    </location>
</feature>
<feature type="transmembrane region" description="Helical" evidence="8">
    <location>
        <begin position="143"/>
        <end position="167"/>
    </location>
</feature>
<dbReference type="GO" id="GO:0004930">
    <property type="term" value="F:G protein-coupled receptor activity"/>
    <property type="evidence" value="ECO:0007669"/>
    <property type="project" value="UniProtKB-KW"/>
</dbReference>
<evidence type="ECO:0000313" key="11">
    <source>
        <dbReference type="EMBL" id="CAF1657803.1"/>
    </source>
</evidence>
<evidence type="ECO:0000256" key="5">
    <source>
        <dbReference type="ARBA" id="ARBA00023136"/>
    </source>
</evidence>
<keyword evidence="3 8" id="KW-1133">Transmembrane helix</keyword>
<feature type="transmembrane region" description="Helical" evidence="8">
    <location>
        <begin position="58"/>
        <end position="80"/>
    </location>
</feature>
<dbReference type="GO" id="GO:0005886">
    <property type="term" value="C:plasma membrane"/>
    <property type="evidence" value="ECO:0007669"/>
    <property type="project" value="TreeGrafter"/>
</dbReference>
<feature type="transmembrane region" description="Helical" evidence="8">
    <location>
        <begin position="100"/>
        <end position="123"/>
    </location>
</feature>
<dbReference type="PANTHER" id="PTHR24243:SF208">
    <property type="entry name" value="PYROKININ-1 RECEPTOR"/>
    <property type="match status" value="1"/>
</dbReference>
<comment type="caution">
    <text evidence="11">The sequence shown here is derived from an EMBL/GenBank/DDBJ whole genome shotgun (WGS) entry which is preliminary data.</text>
</comment>
<sequence>MSSNTSGTADFIIQSQYISQYLGLTLGFALFLCGIIGNFLNIIVFLSVGNYKQNPCSLYMFIGSILNLLDVIIGIGPRILILGFQIDLQQMNRIWCKFRISLLNFLGLSLSTIICLQSVDTFLCTSRSVNLRQRSNIKRARLLLLIIGLFWSMHEITTFILQDIVIVNGIPSCVMTSSIYASYRSYFIVPVTTITIPISIISIFGFYSYRHFINQLGNDSHSFSAVTKQFTKMALCQIVNVLLFQGPFGCASIYFLATTNVVKDSYRQAQERLVTAFFSVYVYGLYATPFYCYCIASKRFRNQLCQVFHRFTCQRASNRVQPETQ</sequence>
<keyword evidence="12" id="KW-1185">Reference proteome</keyword>
<dbReference type="Gene3D" id="1.20.1070.10">
    <property type="entry name" value="Rhodopsin 7-helix transmembrane proteins"/>
    <property type="match status" value="1"/>
</dbReference>
<proteinExistence type="predicted"/>
<feature type="transmembrane region" description="Helical" evidence="8">
    <location>
        <begin position="187"/>
        <end position="209"/>
    </location>
</feature>
<evidence type="ECO:0000313" key="10">
    <source>
        <dbReference type="EMBL" id="CAF1507924.1"/>
    </source>
</evidence>
<protein>
    <recommendedName>
        <fullName evidence="9">G-protein coupled receptors family 1 profile domain-containing protein</fullName>
    </recommendedName>
</protein>
<dbReference type="PANTHER" id="PTHR24243">
    <property type="entry name" value="G-PROTEIN COUPLED RECEPTOR"/>
    <property type="match status" value="1"/>
</dbReference>
<feature type="domain" description="G-protein coupled receptors family 1 profile" evidence="9">
    <location>
        <begin position="37"/>
        <end position="248"/>
    </location>
</feature>
<gene>
    <name evidence="10" type="ORF">EDS130_LOCUS43053</name>
    <name evidence="11" type="ORF">XAT740_LOCUS56250</name>
</gene>
<evidence type="ECO:0000259" key="9">
    <source>
        <dbReference type="PROSITE" id="PS50262"/>
    </source>
</evidence>
<dbReference type="Proteomes" id="UP000663852">
    <property type="component" value="Unassembled WGS sequence"/>
</dbReference>
<evidence type="ECO:0000313" key="12">
    <source>
        <dbReference type="Proteomes" id="UP000663828"/>
    </source>
</evidence>
<evidence type="ECO:0000256" key="7">
    <source>
        <dbReference type="ARBA" id="ARBA00023224"/>
    </source>
</evidence>